<keyword evidence="8" id="KW-1185">Reference proteome</keyword>
<dbReference type="Pfam" id="PF04686">
    <property type="entry name" value="SsgA"/>
    <property type="match status" value="1"/>
</dbReference>
<comment type="subcellular location">
    <subcellularLocation>
        <location evidence="1">Cell septum</location>
    </subcellularLocation>
</comment>
<comment type="caution">
    <text evidence="7">The sequence shown here is derived from an EMBL/GenBank/DDBJ whole genome shotgun (WGS) entry which is preliminary data.</text>
</comment>
<dbReference type="InterPro" id="IPR006776">
    <property type="entry name" value="SsgB"/>
</dbReference>
<evidence type="ECO:0000256" key="3">
    <source>
        <dbReference type="ARBA" id="ARBA00022618"/>
    </source>
</evidence>
<evidence type="ECO:0000313" key="7">
    <source>
        <dbReference type="EMBL" id="MFA3843004.1"/>
    </source>
</evidence>
<evidence type="ECO:0000256" key="6">
    <source>
        <dbReference type="ARBA" id="ARBA00023306"/>
    </source>
</evidence>
<evidence type="ECO:0000313" key="8">
    <source>
        <dbReference type="Proteomes" id="UP001571476"/>
    </source>
</evidence>
<name>A0ABV4SZE2_9ACTN</name>
<dbReference type="Gene3D" id="2.30.31.20">
    <property type="entry name" value="Sporulation-specific cell division protein SsgB"/>
    <property type="match status" value="1"/>
</dbReference>
<dbReference type="Proteomes" id="UP001571476">
    <property type="component" value="Unassembled WGS sequence"/>
</dbReference>
<keyword evidence="3" id="KW-0132">Cell division</keyword>
<gene>
    <name evidence="7" type="ORF">ACEG43_43915</name>
</gene>
<comment type="similarity">
    <text evidence="2">Belongs to the SsgA family.</text>
</comment>
<dbReference type="InterPro" id="IPR038658">
    <property type="entry name" value="SsgB_sf"/>
</dbReference>
<sequence>MRLREGGARVDEVCVRVPMYLLDGVASWRELDVECGYRPEDPYAVRLDFGAGEQGAVWLLSRETLAVGLRGPAGDGDVHIAPGEGGDVFIALGVGAGVALLTTPAGALARFLAATDELVPAGTEASRINWDRCIQEFLSI</sequence>
<keyword evidence="4" id="KW-0749">Sporulation</keyword>
<evidence type="ECO:0000256" key="5">
    <source>
        <dbReference type="ARBA" id="ARBA00023210"/>
    </source>
</evidence>
<evidence type="ECO:0000256" key="1">
    <source>
        <dbReference type="ARBA" id="ARBA00004431"/>
    </source>
</evidence>
<evidence type="ECO:0000256" key="4">
    <source>
        <dbReference type="ARBA" id="ARBA00022969"/>
    </source>
</evidence>
<evidence type="ECO:0000256" key="2">
    <source>
        <dbReference type="ARBA" id="ARBA00009323"/>
    </source>
</evidence>
<dbReference type="EMBL" id="JBGOSP010000048">
    <property type="protein sequence ID" value="MFA3843004.1"/>
    <property type="molecule type" value="Genomic_DNA"/>
</dbReference>
<keyword evidence="6" id="KW-0131">Cell cycle</keyword>
<protein>
    <submittedName>
        <fullName evidence="7">SsgA family sporulation/cell division regulator</fullName>
    </submittedName>
</protein>
<keyword evidence="5" id="KW-0717">Septation</keyword>
<reference evidence="7 8" key="1">
    <citation type="submission" date="2024-08" db="EMBL/GenBank/DDBJ databases">
        <title>Genome sequence of Streptomyces aureus CACIA-1.46HGO.</title>
        <authorList>
            <person name="Evangelista-Martinez Z."/>
        </authorList>
    </citation>
    <scope>NUCLEOTIDE SEQUENCE [LARGE SCALE GENOMIC DNA]</scope>
    <source>
        <strain evidence="7 8">CACIA-1.46HGO</strain>
    </source>
</reference>
<accession>A0ABV4SZE2</accession>
<proteinExistence type="inferred from homology"/>
<organism evidence="7 8">
    <name type="scientific">Streptomyces aureus</name>
    <dbReference type="NCBI Taxonomy" id="193461"/>
    <lineage>
        <taxon>Bacteria</taxon>
        <taxon>Bacillati</taxon>
        <taxon>Actinomycetota</taxon>
        <taxon>Actinomycetes</taxon>
        <taxon>Kitasatosporales</taxon>
        <taxon>Streptomycetaceae</taxon>
        <taxon>Streptomyces</taxon>
    </lineage>
</organism>